<evidence type="ECO:0000313" key="8">
    <source>
        <dbReference type="Proteomes" id="UP000580474"/>
    </source>
</evidence>
<accession>A0A840NU30</accession>
<keyword evidence="2 7" id="KW-0436">Ligase</keyword>
<dbReference type="PANTHER" id="PTHR43272">
    <property type="entry name" value="LONG-CHAIN-FATTY-ACID--COA LIGASE"/>
    <property type="match status" value="1"/>
</dbReference>
<dbReference type="GO" id="GO:0016020">
    <property type="term" value="C:membrane"/>
    <property type="evidence" value="ECO:0007669"/>
    <property type="project" value="TreeGrafter"/>
</dbReference>
<dbReference type="Gene3D" id="3.40.50.12780">
    <property type="entry name" value="N-terminal domain of ligase-like"/>
    <property type="match status" value="1"/>
</dbReference>
<dbReference type="AlphaFoldDB" id="A0A840NU30"/>
<dbReference type="Pfam" id="PF00501">
    <property type="entry name" value="AMP-binding"/>
    <property type="match status" value="1"/>
</dbReference>
<name>A0A840NU30_9PSEU</name>
<dbReference type="SUPFAM" id="SSF56801">
    <property type="entry name" value="Acetyl-CoA synthetase-like"/>
    <property type="match status" value="1"/>
</dbReference>
<dbReference type="RefSeq" id="WP_184482185.1">
    <property type="nucleotide sequence ID" value="NZ_JACHIV010000001.1"/>
</dbReference>
<protein>
    <recommendedName>
        <fullName evidence="5">Acyl-CoA synthetase</fullName>
    </recommendedName>
</protein>
<dbReference type="GO" id="GO:0004467">
    <property type="term" value="F:long-chain fatty acid-CoA ligase activity"/>
    <property type="evidence" value="ECO:0007669"/>
    <property type="project" value="TreeGrafter"/>
</dbReference>
<reference evidence="7 8" key="1">
    <citation type="submission" date="2020-08" db="EMBL/GenBank/DDBJ databases">
        <title>Sequencing the genomes of 1000 actinobacteria strains.</title>
        <authorList>
            <person name="Klenk H.-P."/>
        </authorList>
    </citation>
    <scope>NUCLEOTIDE SEQUENCE [LARGE SCALE GENOMIC DNA]</scope>
    <source>
        <strain evidence="7 8">DSM 45582</strain>
    </source>
</reference>
<dbReference type="EMBL" id="JACHIV010000001">
    <property type="protein sequence ID" value="MBB5071677.1"/>
    <property type="molecule type" value="Genomic_DNA"/>
</dbReference>
<dbReference type="Pfam" id="PF23562">
    <property type="entry name" value="AMP-binding_C_3"/>
    <property type="match status" value="1"/>
</dbReference>
<dbReference type="PANTHER" id="PTHR43272:SF32">
    <property type="entry name" value="AMP-DEPENDENT SYNTHETASE_LIGASE DOMAIN-CONTAINING PROTEIN"/>
    <property type="match status" value="1"/>
</dbReference>
<keyword evidence="3" id="KW-0276">Fatty acid metabolism</keyword>
<evidence type="ECO:0000256" key="3">
    <source>
        <dbReference type="ARBA" id="ARBA00022832"/>
    </source>
</evidence>
<evidence type="ECO:0000256" key="2">
    <source>
        <dbReference type="ARBA" id="ARBA00022598"/>
    </source>
</evidence>
<comment type="similarity">
    <text evidence="1">Belongs to the ATP-dependent AMP-binding enzyme family.</text>
</comment>
<organism evidence="7 8">
    <name type="scientific">Saccharopolyspora gloriosae</name>
    <dbReference type="NCBI Taxonomy" id="455344"/>
    <lineage>
        <taxon>Bacteria</taxon>
        <taxon>Bacillati</taxon>
        <taxon>Actinomycetota</taxon>
        <taxon>Actinomycetes</taxon>
        <taxon>Pseudonocardiales</taxon>
        <taxon>Pseudonocardiaceae</taxon>
        <taxon>Saccharopolyspora</taxon>
    </lineage>
</organism>
<sequence>MSTPAETAVQAPTATIPHLFRRNAVEHRDHPALTADGRTWTWHEAAEAVHDLAAGFAELGLQAGQTVVLMMSNSAEQWLADVAVTHLGAVPIAVHPALNSGEVRDVTKHSRAHIAVLSNAHHVRRWSAALREPDSLSHVIVVDHDAIPEEDDRFLTWRTLRDRGAHHLRRDPSIVDRHAANVTPDAAATVLYSPDAIGVQRAVVLTHRNVLAAASARQRVTCVPPHTSTLCYLPMAHISERAGNLYSAIHDVTHVHFCNGITQAIRQLPAVRPHTFFGVPRMWEKLAAIARALPAAHNAAEKQDVLSGLGLDGTAWGASGAAPIGRDVLDLFAGLGFHIFETWGSTETSGWAATNRPGAVRFGTVGKSLPDVEIRTDEDGEVLVRGPLVCAGHLQEDGLIRVATDADGWLRTGDVGSVEDGYLTVTDRKSELIVSSHGESVAPSVVEHALRAHPLIGHALAFGEGRPHVVALLVLDEDAAPEWARAHGISETGLAELARHPDVVAEVDRAVESANAALGQSGQVLAHRLLDRQWGAEGGELSPALKLRRRVIHDKYAHTLEALYD</sequence>
<proteinExistence type="inferred from homology"/>
<dbReference type="InterPro" id="IPR000873">
    <property type="entry name" value="AMP-dep_synth/lig_dom"/>
</dbReference>
<evidence type="ECO:0000256" key="5">
    <source>
        <dbReference type="ARBA" id="ARBA00032875"/>
    </source>
</evidence>
<evidence type="ECO:0000256" key="4">
    <source>
        <dbReference type="ARBA" id="ARBA00023098"/>
    </source>
</evidence>
<dbReference type="InterPro" id="IPR042099">
    <property type="entry name" value="ANL_N_sf"/>
</dbReference>
<gene>
    <name evidence="7" type="ORF">BJ969_004765</name>
</gene>
<comment type="caution">
    <text evidence="7">The sequence shown here is derived from an EMBL/GenBank/DDBJ whole genome shotgun (WGS) entry which is preliminary data.</text>
</comment>
<evidence type="ECO:0000259" key="6">
    <source>
        <dbReference type="Pfam" id="PF00501"/>
    </source>
</evidence>
<dbReference type="Proteomes" id="UP000580474">
    <property type="component" value="Unassembled WGS sequence"/>
</dbReference>
<keyword evidence="8" id="KW-1185">Reference proteome</keyword>
<evidence type="ECO:0000256" key="1">
    <source>
        <dbReference type="ARBA" id="ARBA00006432"/>
    </source>
</evidence>
<feature type="domain" description="AMP-dependent synthetase/ligase" evidence="6">
    <location>
        <begin position="20"/>
        <end position="392"/>
    </location>
</feature>
<keyword evidence="4" id="KW-0443">Lipid metabolism</keyword>
<evidence type="ECO:0000313" key="7">
    <source>
        <dbReference type="EMBL" id="MBB5071677.1"/>
    </source>
</evidence>